<dbReference type="Proteomes" id="UP000198228">
    <property type="component" value="Chromosome I"/>
</dbReference>
<name>A0A1C4ZHT4_9ACTN</name>
<reference evidence="2 5" key="2">
    <citation type="submission" date="2020-07" db="EMBL/GenBank/DDBJ databases">
        <title>Sequencing the genomes of 1000 actinobacteria strains.</title>
        <authorList>
            <person name="Klenk H.-P."/>
        </authorList>
    </citation>
    <scope>NUCLEOTIDE SEQUENCE [LARGE SCALE GENOMIC DNA]</scope>
    <source>
        <strain evidence="2 5">DSM 43814</strain>
    </source>
</reference>
<dbReference type="RefSeq" id="WP_257028442.1">
    <property type="nucleotide sequence ID" value="NZ_JACCCQ010000001.1"/>
</dbReference>
<protein>
    <submittedName>
        <fullName evidence="3">Uncharacterized protein</fullName>
    </submittedName>
</protein>
<keyword evidence="1" id="KW-0472">Membrane</keyword>
<dbReference type="AlphaFoldDB" id="A0A1C4ZHT4"/>
<dbReference type="Proteomes" id="UP000631553">
    <property type="component" value="Unassembled WGS sequence"/>
</dbReference>
<evidence type="ECO:0000256" key="1">
    <source>
        <dbReference type="SAM" id="Phobius"/>
    </source>
</evidence>
<evidence type="ECO:0000313" key="3">
    <source>
        <dbReference type="EMBL" id="SCF32593.1"/>
    </source>
</evidence>
<gene>
    <name evidence="3" type="ORF">GA0074696_4455</name>
    <name evidence="2" type="ORF">HDA35_004134</name>
</gene>
<evidence type="ECO:0000313" key="5">
    <source>
        <dbReference type="Proteomes" id="UP000631553"/>
    </source>
</evidence>
<dbReference type="EMBL" id="JACCCQ010000001">
    <property type="protein sequence ID" value="NYF58303.1"/>
    <property type="molecule type" value="Genomic_DNA"/>
</dbReference>
<feature type="transmembrane region" description="Helical" evidence="1">
    <location>
        <begin position="22"/>
        <end position="41"/>
    </location>
</feature>
<keyword evidence="1" id="KW-0812">Transmembrane</keyword>
<sequence length="42" mass="4415">MPAETTNPVTEYRPQAVESERGALLAVLLMVILGVAGIFAVS</sequence>
<evidence type="ECO:0000313" key="2">
    <source>
        <dbReference type="EMBL" id="NYF58303.1"/>
    </source>
</evidence>
<dbReference type="EMBL" id="LT607410">
    <property type="protein sequence ID" value="SCF32593.1"/>
    <property type="molecule type" value="Genomic_DNA"/>
</dbReference>
<reference evidence="3 4" key="1">
    <citation type="submission" date="2016-06" db="EMBL/GenBank/DDBJ databases">
        <authorList>
            <person name="Kjaerup R.B."/>
            <person name="Dalgaard T.S."/>
            <person name="Juul-Madsen H.R."/>
        </authorList>
    </citation>
    <scope>NUCLEOTIDE SEQUENCE [LARGE SCALE GENOMIC DNA]</scope>
    <source>
        <strain evidence="3 4">DSM 43821</strain>
    </source>
</reference>
<accession>A0A1C4ZHT4</accession>
<evidence type="ECO:0000313" key="4">
    <source>
        <dbReference type="Proteomes" id="UP000198228"/>
    </source>
</evidence>
<keyword evidence="1" id="KW-1133">Transmembrane helix</keyword>
<proteinExistence type="predicted"/>
<keyword evidence="5" id="KW-1185">Reference proteome</keyword>
<organism evidence="3 4">
    <name type="scientific">Micromonospora purpureochromogenes</name>
    <dbReference type="NCBI Taxonomy" id="47872"/>
    <lineage>
        <taxon>Bacteria</taxon>
        <taxon>Bacillati</taxon>
        <taxon>Actinomycetota</taxon>
        <taxon>Actinomycetes</taxon>
        <taxon>Micromonosporales</taxon>
        <taxon>Micromonosporaceae</taxon>
        <taxon>Micromonospora</taxon>
    </lineage>
</organism>